<reference evidence="2" key="1">
    <citation type="journal article" date="2015" name="Front. Microbiol.">
        <title>Combining genomic sequencing methods to explore viral diversity and reveal potential virus-host interactions.</title>
        <authorList>
            <person name="Chow C.E."/>
            <person name="Winget D.M."/>
            <person name="White R.A.III."/>
            <person name="Hallam S.J."/>
            <person name="Suttle C.A."/>
        </authorList>
    </citation>
    <scope>NUCLEOTIDE SEQUENCE</scope>
    <source>
        <strain evidence="2">Anoxic3_3</strain>
    </source>
</reference>
<feature type="domain" description="6-hydroxymethylpterin diphosphokinase MptE-like" evidence="1">
    <location>
        <begin position="27"/>
        <end position="206"/>
    </location>
</feature>
<dbReference type="EMBL" id="KR029578">
    <property type="protein sequence ID" value="AKH46007.1"/>
    <property type="molecule type" value="Genomic_DNA"/>
</dbReference>
<dbReference type="Pfam" id="PF01973">
    <property type="entry name" value="MptE-like"/>
    <property type="match status" value="1"/>
</dbReference>
<dbReference type="InterPro" id="IPR002826">
    <property type="entry name" value="MptE-like"/>
</dbReference>
<sequence>MGRILSSQEINKQSKKAYKRWESIWHKNAKENRKHYSPLENVRDTKTGKNAIIFAFGPSFIQNMADFKRNDMQYDYDVICVDKAIKSCIKAGIKPNYCLVADAQVDFEQYGRIDPKHVKRITLIVTVTANSDWVDYWVKNKGNVIFIINKDGIRTHKIFNKYFDYQKDEAYLVPAASNVANSALVFASLVLGYDKILLAAFNYCYEMGGDYYGDKSKPVDTNYGFKKHAFNNHRTLVSPIDNKLVQASYNMHFSAGWLVDFVGQLEKENKCNIINVTGAGILSIKKQARFKAA</sequence>
<dbReference type="PANTHER" id="PTHR41786">
    <property type="entry name" value="MOTILITY ACCESSORY FACTOR MAF"/>
    <property type="match status" value="1"/>
</dbReference>
<evidence type="ECO:0000313" key="2">
    <source>
        <dbReference type="EMBL" id="AKH46007.1"/>
    </source>
</evidence>
<name>A0A0F7L3H2_9VIRU</name>
<reference evidence="2" key="2">
    <citation type="submission" date="2015-03" db="EMBL/GenBank/DDBJ databases">
        <authorList>
            <person name="Chow C.-E.T."/>
            <person name="Winget D.M."/>
            <person name="White R.A.III."/>
            <person name="Hallam S.J."/>
            <person name="Suttle C.A."/>
        </authorList>
    </citation>
    <scope>NUCLEOTIDE SEQUENCE</scope>
    <source>
        <strain evidence="2">Anoxic3_3</strain>
    </source>
</reference>
<proteinExistence type="predicted"/>
<dbReference type="PANTHER" id="PTHR41786:SF1">
    <property type="entry name" value="6-HYDROXYMETHYLPTERIN DIPHOSPHOKINASE MPTE-LIKE DOMAIN-CONTAINING PROTEIN"/>
    <property type="match status" value="1"/>
</dbReference>
<organism evidence="2">
    <name type="scientific">uncultured marine virus</name>
    <dbReference type="NCBI Taxonomy" id="186617"/>
    <lineage>
        <taxon>Viruses</taxon>
        <taxon>environmental samples</taxon>
    </lineage>
</organism>
<accession>A0A0F7L3H2</accession>
<protein>
    <recommendedName>
        <fullName evidence="1">6-hydroxymethylpterin diphosphokinase MptE-like domain-containing protein</fullName>
    </recommendedName>
</protein>
<evidence type="ECO:0000259" key="1">
    <source>
        <dbReference type="Pfam" id="PF01973"/>
    </source>
</evidence>